<dbReference type="Proteomes" id="UP000235589">
    <property type="component" value="Chromosome"/>
</dbReference>
<feature type="chain" id="PRO_5014733325" evidence="3">
    <location>
        <begin position="30"/>
        <end position="1109"/>
    </location>
</feature>
<dbReference type="AlphaFoldDB" id="A0A2K9P2X0"/>
<dbReference type="SUPFAM" id="SSF51126">
    <property type="entry name" value="Pectin lyase-like"/>
    <property type="match status" value="1"/>
</dbReference>
<gene>
    <name evidence="4" type="ORF">B9O19_01442</name>
</gene>
<dbReference type="GeneID" id="98063724"/>
<evidence type="ECO:0000313" key="5">
    <source>
        <dbReference type="Proteomes" id="UP000235589"/>
    </source>
</evidence>
<dbReference type="InterPro" id="IPR012334">
    <property type="entry name" value="Pectin_lyas_fold"/>
</dbReference>
<organism evidence="4 5">
    <name type="scientific">Monoglobus pectinilyticus</name>
    <dbReference type="NCBI Taxonomy" id="1981510"/>
    <lineage>
        <taxon>Bacteria</taxon>
        <taxon>Bacillati</taxon>
        <taxon>Bacillota</taxon>
        <taxon>Clostridia</taxon>
        <taxon>Monoglobales</taxon>
        <taxon>Monoglobaceae</taxon>
        <taxon>Monoglobus</taxon>
    </lineage>
</organism>
<keyword evidence="4" id="KW-0456">Lyase</keyword>
<dbReference type="InterPro" id="IPR052063">
    <property type="entry name" value="Polysaccharide_Lyase_1"/>
</dbReference>
<keyword evidence="5" id="KW-1185">Reference proteome</keyword>
<feature type="signal peptide" evidence="3">
    <location>
        <begin position="1"/>
        <end position="29"/>
    </location>
</feature>
<evidence type="ECO:0000313" key="4">
    <source>
        <dbReference type="EMBL" id="AUO19603.1"/>
    </source>
</evidence>
<dbReference type="PANTHER" id="PTHR42970">
    <property type="entry name" value="PECTATE LYASE C-RELATED"/>
    <property type="match status" value="1"/>
</dbReference>
<evidence type="ECO:0000256" key="3">
    <source>
        <dbReference type="SAM" id="SignalP"/>
    </source>
</evidence>
<dbReference type="PANTHER" id="PTHR42970:SF1">
    <property type="entry name" value="PECTATE LYASE C-RELATED"/>
    <property type="match status" value="1"/>
</dbReference>
<sequence length="1109" mass="118937">MKINRALKSFTAMALSAILAFGAAGTAAASTNTDNASAAEFSETEPDRAVAFPGADGAGKFATGGRGGEIYHVTNLNDSGTGSLRDAVSKGRRIVVFDVGGTINLKSDLSISGNISVMGQTAPGGAGVTVRNGKLAMAGDNIIVRYMTSRPGEKGSGEYDAWGGSKGSNSIIDHCSIGWANDEQFGLYSSRNMTMQYSIIGPANCLSTHSKGSHGFGPMFGAASNTWHHNLICHNMSRNFRGKVEREQPNDYVNNVVYGWGGQTAYGTFGHLNYVNNYFKKSISSRNGDNFGSLDSGSNYETTKFFMEGNKMTDRKGNAANPMSTNNWNGGLSLNRSLNYYESHYRASEHFPIISNGIDVSAAKNPESADAAFNNVVSYAGAAVNLDSRNKIDAEVLNDAYTGSGSLSGGLENSKVTADVRSKYSIKYVNYDEYYPKSVLKKEIIDSDNDGMPDDWEIARGLNPNDSSDANGYYIGGAYTNIEHYCNDLTVDSFPEGVVTLSPTLDELGADYSKAIEDLNSLKLSKTKISSADEISLPVSGSKFGSKISWSSSSDSLKIENNAVTQVIQPTGVSNENAYIAADIANGDCVLKKYFTVTILSSTMNWFASSSDNGKSAGTVLADGLSNVSGIITGELGASVSIDGVSRTTYITSDANGGYSDGKGSGTCLKYTAPNDGTLYGYAAELADTKTLYIVPEGVENYKTDYVGMKAGNGGTVTVSAKVKAGNTYYIFPAGTKGKLLGMKFAKKTESSSEIYESNYEKWDFDELSAGTSYAKNDTITNKNGKSISLDITDAADSITIANRSGSSNYLKIADNSKSRLKWSYKPDSPLSGNKVVFEFEFNKSDIEKDTTFLRVYDEINANANNTYSNGSVIFDLKTSSNKGESSSTSSELVLTDYFSMGTSSTDDSPKGVDFGFSNFTYQKDKWYGIRLEYIKNADGKNEVALYTKNDGASKYTYRDSVILGSGVQRPNADIDNLTLTPTKMELMTPGSGTVTIGIDNISVGTETLAEEPKTDTYVFRQNGVEATGYDDSELTCSINGMPENAEYTAAAAEYDSDGMMIGMTRSECVGDGEISIMPSEASQEIKIFVWSDMASMEPLIECGDIKRK</sequence>
<reference evidence="4 5" key="1">
    <citation type="submission" date="2017-04" db="EMBL/GenBank/DDBJ databases">
        <title>Monoglobus pectinilyticus 14 draft genome.</title>
        <authorList>
            <person name="Kim C."/>
            <person name="Rosendale D.I."/>
            <person name="Kelly W.J."/>
            <person name="Tannock G.W."/>
            <person name="Patchett M.L."/>
            <person name="Jordens J.Z."/>
        </authorList>
    </citation>
    <scope>NUCLEOTIDE SEQUENCE [LARGE SCALE GENOMIC DNA]</scope>
    <source>
        <strain evidence="4 5">14</strain>
    </source>
</reference>
<dbReference type="Gene3D" id="2.160.20.10">
    <property type="entry name" value="Single-stranded right-handed beta-helix, Pectin lyase-like"/>
    <property type="match status" value="1"/>
</dbReference>
<keyword evidence="2" id="KW-0325">Glycoprotein</keyword>
<dbReference type="GO" id="GO:0016829">
    <property type="term" value="F:lyase activity"/>
    <property type="evidence" value="ECO:0007669"/>
    <property type="project" value="UniProtKB-KW"/>
</dbReference>
<dbReference type="EMBL" id="CP020991">
    <property type="protein sequence ID" value="AUO19603.1"/>
    <property type="molecule type" value="Genomic_DNA"/>
</dbReference>
<protein>
    <submittedName>
        <fullName evidence="4">Pectate lyase family 1</fullName>
    </submittedName>
</protein>
<keyword evidence="1" id="KW-0479">Metal-binding</keyword>
<evidence type="ECO:0000256" key="1">
    <source>
        <dbReference type="ARBA" id="ARBA00022723"/>
    </source>
</evidence>
<dbReference type="InterPro" id="IPR011050">
    <property type="entry name" value="Pectin_lyase_fold/virulence"/>
</dbReference>
<evidence type="ECO:0000256" key="2">
    <source>
        <dbReference type="ARBA" id="ARBA00023180"/>
    </source>
</evidence>
<dbReference type="RefSeq" id="WP_179947303.1">
    <property type="nucleotide sequence ID" value="NZ_CP020991.1"/>
</dbReference>
<dbReference type="KEGG" id="mpec:B9O19_01442"/>
<name>A0A2K9P2X0_9FIRM</name>
<dbReference type="GO" id="GO:0046872">
    <property type="term" value="F:metal ion binding"/>
    <property type="evidence" value="ECO:0007669"/>
    <property type="project" value="UniProtKB-KW"/>
</dbReference>
<keyword evidence="3" id="KW-0732">Signal</keyword>
<accession>A0A2K9P2X0</accession>
<proteinExistence type="predicted"/>